<comment type="subcellular location">
    <subcellularLocation>
        <location evidence="1 12">Cell outer membrane</location>
        <topology evidence="1 12">Multi-pass membrane protein</topology>
    </subcellularLocation>
</comment>
<keyword evidence="3 12" id="KW-0813">Transport</keyword>
<keyword evidence="17" id="KW-1185">Reference proteome</keyword>
<gene>
    <name evidence="16" type="primary">fhuA4</name>
    <name evidence="16" type="ordered locus">RALTA_B0619</name>
</gene>
<dbReference type="GO" id="GO:0038023">
    <property type="term" value="F:signaling receptor activity"/>
    <property type="evidence" value="ECO:0007669"/>
    <property type="project" value="InterPro"/>
</dbReference>
<dbReference type="GO" id="GO:0015344">
    <property type="term" value="F:siderophore uptake transmembrane transporter activity"/>
    <property type="evidence" value="ECO:0007669"/>
    <property type="project" value="TreeGrafter"/>
</dbReference>
<keyword evidence="8 13" id="KW-0798">TonB box</keyword>
<keyword evidence="11 12" id="KW-0998">Cell outer membrane</keyword>
<keyword evidence="10 16" id="KW-0675">Receptor</keyword>
<evidence type="ECO:0000256" key="13">
    <source>
        <dbReference type="RuleBase" id="RU003357"/>
    </source>
</evidence>
<proteinExistence type="inferred from homology"/>
<dbReference type="InterPro" id="IPR012910">
    <property type="entry name" value="Plug_dom"/>
</dbReference>
<dbReference type="Gene3D" id="2.40.170.20">
    <property type="entry name" value="TonB-dependent receptor, beta-barrel domain"/>
    <property type="match status" value="1"/>
</dbReference>
<dbReference type="PANTHER" id="PTHR32552">
    <property type="entry name" value="FERRICHROME IRON RECEPTOR-RELATED"/>
    <property type="match status" value="1"/>
</dbReference>
<dbReference type="InterPro" id="IPR036942">
    <property type="entry name" value="Beta-barrel_TonB_sf"/>
</dbReference>
<dbReference type="Pfam" id="PF07715">
    <property type="entry name" value="Plug"/>
    <property type="match status" value="1"/>
</dbReference>
<dbReference type="eggNOG" id="COG4774">
    <property type="taxonomic scope" value="Bacteria"/>
</dbReference>
<name>B3R8X0_CUPTR</name>
<evidence type="ECO:0000256" key="12">
    <source>
        <dbReference type="PROSITE-ProRule" id="PRU01360"/>
    </source>
</evidence>
<evidence type="ECO:0000256" key="4">
    <source>
        <dbReference type="ARBA" id="ARBA00022452"/>
    </source>
</evidence>
<dbReference type="InterPro" id="IPR010105">
    <property type="entry name" value="TonB_sidphr_rcpt"/>
</dbReference>
<keyword evidence="9 12" id="KW-0472">Membrane</keyword>
<dbReference type="InterPro" id="IPR037066">
    <property type="entry name" value="Plug_dom_sf"/>
</dbReference>
<sequence length="745" mass="81027">MSRRGLPVGWPPRRLVFFGVFLMLLAQPSRARHPVPLSFLHVMFRPVPARRPLAVMMLAMSGLADAAEPAQASDITLPAVSVTGTATASYNPPDASGATRTDTPLREIPQSVRVVPRAMLDDIAATRFDQTFDYVSGVARQNNFGGLWDNFAMRGFTGNENTGAGYLVNGFAANRGYTAPLDAATIDRVEVLKGPTSSLYGSSEPGGTFNVVTRQPQFRPAQRYGFELGTRDGYRATADVTGPLGEDIAGRLIAVADHQGSTRDFIHSQRYLVAPSFTWMLGNDTILQYAAEFQRYTTPMDRGVVAVNGQLGRIPRSRFLGEPGDGSLRLDSQSHQVSVEHQFSPQWKGRLAVSYRGGALAGHSSEASSLAADGRTLWRQHRYRDFQSDDVALQASVTGKFSTGLAAHELLLGVDAYRFGNTMAILRKNPSAAAPYAIDIYNPVYGQPAPPLAWNMDTYERQHNVGAYVQDQISLGERWRVLAGVRFDSFSQSLDDHLRGTRTTQHHNAVSPRVGVSYLASNNLSLFANASQSFRPNAGTDAAGQPFDPERGRALEAGIKFDSDDRRTGATLAVFEIRKRNVLAADPADPSFYLAAGEARSRGVELDVAGQLGTHWRVSGSFALTDAEITQDTRLAPGTPLSNVPRTSASLLAMYEDAAPVGQRYGAGAGLRYVGQRPGDVQDSFSLPAYVLVDLHGYWQYSRHVRVSLNVGNLFDKTYYASSYSSLWVAPGAGRSVRLGVQLSY</sequence>
<evidence type="ECO:0000256" key="3">
    <source>
        <dbReference type="ARBA" id="ARBA00022448"/>
    </source>
</evidence>
<accession>B3R8X0</accession>
<organism evidence="16 17">
    <name type="scientific">Cupriavidus taiwanensis (strain DSM 17343 / BCRC 17206 / CCUG 44338 / CIP 107171 / LMG 19424 / R1)</name>
    <name type="common">Ralstonia taiwanensis (strain LMG 19424)</name>
    <dbReference type="NCBI Taxonomy" id="977880"/>
    <lineage>
        <taxon>Bacteria</taxon>
        <taxon>Pseudomonadati</taxon>
        <taxon>Pseudomonadota</taxon>
        <taxon>Betaproteobacteria</taxon>
        <taxon>Burkholderiales</taxon>
        <taxon>Burkholderiaceae</taxon>
        <taxon>Cupriavidus</taxon>
    </lineage>
</organism>
<dbReference type="GO" id="GO:0015891">
    <property type="term" value="P:siderophore transport"/>
    <property type="evidence" value="ECO:0007669"/>
    <property type="project" value="InterPro"/>
</dbReference>
<feature type="domain" description="TonB-dependent receptor-like beta-barrel" evidence="14">
    <location>
        <begin position="280"/>
        <end position="714"/>
    </location>
</feature>
<dbReference type="FunFam" id="2.40.170.20:FF:000005">
    <property type="entry name" value="TonB-dependent siderophore receptor"/>
    <property type="match status" value="1"/>
</dbReference>
<dbReference type="PANTHER" id="PTHR32552:SF90">
    <property type="entry name" value="METAL-PSEUDOPALINE RECEPTOR CNTO"/>
    <property type="match status" value="1"/>
</dbReference>
<protein>
    <submittedName>
        <fullName evidence="16">TonB-dependent siderophore receptor, FERRICHROME-IRON RECEPTOR</fullName>
    </submittedName>
</protein>
<keyword evidence="5 12" id="KW-0812">Transmembrane</keyword>
<dbReference type="Gene3D" id="2.170.130.10">
    <property type="entry name" value="TonB-dependent receptor, plug domain"/>
    <property type="match status" value="1"/>
</dbReference>
<dbReference type="GO" id="GO:0009279">
    <property type="term" value="C:cell outer membrane"/>
    <property type="evidence" value="ECO:0007669"/>
    <property type="project" value="UniProtKB-SubCell"/>
</dbReference>
<dbReference type="FunFam" id="2.170.130.10:FF:000001">
    <property type="entry name" value="Catecholate siderophore TonB-dependent receptor"/>
    <property type="match status" value="1"/>
</dbReference>
<comment type="similarity">
    <text evidence="2 12 13">Belongs to the TonB-dependent receptor family.</text>
</comment>
<dbReference type="HOGENOM" id="CLU_008287_9_4_4"/>
<evidence type="ECO:0000256" key="9">
    <source>
        <dbReference type="ARBA" id="ARBA00023136"/>
    </source>
</evidence>
<evidence type="ECO:0000256" key="10">
    <source>
        <dbReference type="ARBA" id="ARBA00023170"/>
    </source>
</evidence>
<dbReference type="KEGG" id="cti:RALTA_B0619"/>
<evidence type="ECO:0000256" key="7">
    <source>
        <dbReference type="ARBA" id="ARBA00023065"/>
    </source>
</evidence>
<evidence type="ECO:0000256" key="5">
    <source>
        <dbReference type="ARBA" id="ARBA00022692"/>
    </source>
</evidence>
<evidence type="ECO:0000256" key="2">
    <source>
        <dbReference type="ARBA" id="ARBA00009810"/>
    </source>
</evidence>
<dbReference type="NCBIfam" id="TIGR01783">
    <property type="entry name" value="TonB-siderophor"/>
    <property type="match status" value="1"/>
</dbReference>
<feature type="domain" description="TonB-dependent receptor plug" evidence="15">
    <location>
        <begin position="105"/>
        <end position="208"/>
    </location>
</feature>
<dbReference type="Pfam" id="PF00593">
    <property type="entry name" value="TonB_dep_Rec_b-barrel"/>
    <property type="match status" value="1"/>
</dbReference>
<reference evidence="16 17" key="1">
    <citation type="journal article" date="2008" name="Genome Res.">
        <title>Genome sequence of the beta-rhizobium Cupriavidus taiwanensis and comparative genomics of rhizobia.</title>
        <authorList>
            <person name="Amadou C."/>
            <person name="Pascal G."/>
            <person name="Mangenot S."/>
            <person name="Glew M."/>
            <person name="Bontemps C."/>
            <person name="Capela D."/>
            <person name="Carrere S."/>
            <person name="Cruveiller S."/>
            <person name="Dossat C."/>
            <person name="Lajus A."/>
            <person name="Marchetti M."/>
            <person name="Poinsot V."/>
            <person name="Rouy Z."/>
            <person name="Servin B."/>
            <person name="Saad M."/>
            <person name="Schenowitz C."/>
            <person name="Barbe V."/>
            <person name="Batut J."/>
            <person name="Medigue C."/>
            <person name="Masson-Boivin C."/>
        </authorList>
    </citation>
    <scope>NUCLEOTIDE SEQUENCE [LARGE SCALE GENOMIC DNA]</scope>
    <source>
        <strain evidence="17">DSM 17343 / BCRC 17206 / CCUG 44338 / CIP 107171 / LMG 19424 / R1</strain>
    </source>
</reference>
<evidence type="ECO:0000256" key="8">
    <source>
        <dbReference type="ARBA" id="ARBA00023077"/>
    </source>
</evidence>
<dbReference type="SUPFAM" id="SSF56935">
    <property type="entry name" value="Porins"/>
    <property type="match status" value="1"/>
</dbReference>
<evidence type="ECO:0000256" key="11">
    <source>
        <dbReference type="ARBA" id="ARBA00023237"/>
    </source>
</evidence>
<keyword evidence="7" id="KW-0406">Ion transport</keyword>
<evidence type="ECO:0000259" key="14">
    <source>
        <dbReference type="Pfam" id="PF00593"/>
    </source>
</evidence>
<dbReference type="Proteomes" id="UP000001692">
    <property type="component" value="Chromosome 2"/>
</dbReference>
<evidence type="ECO:0000256" key="6">
    <source>
        <dbReference type="ARBA" id="ARBA00022729"/>
    </source>
</evidence>
<dbReference type="AlphaFoldDB" id="B3R8X0"/>
<dbReference type="InterPro" id="IPR039426">
    <property type="entry name" value="TonB-dep_rcpt-like"/>
</dbReference>
<dbReference type="CDD" id="cd01347">
    <property type="entry name" value="ligand_gated_channel"/>
    <property type="match status" value="1"/>
</dbReference>
<dbReference type="EMBL" id="CU633750">
    <property type="protein sequence ID" value="CAQ71238.1"/>
    <property type="molecule type" value="Genomic_DNA"/>
</dbReference>
<evidence type="ECO:0000313" key="17">
    <source>
        <dbReference type="Proteomes" id="UP000001692"/>
    </source>
</evidence>
<evidence type="ECO:0000256" key="1">
    <source>
        <dbReference type="ARBA" id="ARBA00004571"/>
    </source>
</evidence>
<keyword evidence="4 12" id="KW-1134">Transmembrane beta strand</keyword>
<keyword evidence="6" id="KW-0732">Signal</keyword>
<dbReference type="PROSITE" id="PS52016">
    <property type="entry name" value="TONB_DEPENDENT_REC_3"/>
    <property type="match status" value="1"/>
</dbReference>
<evidence type="ECO:0000259" key="15">
    <source>
        <dbReference type="Pfam" id="PF07715"/>
    </source>
</evidence>
<dbReference type="InterPro" id="IPR000531">
    <property type="entry name" value="Beta-barrel_TonB"/>
</dbReference>
<evidence type="ECO:0000313" key="16">
    <source>
        <dbReference type="EMBL" id="CAQ71238.1"/>
    </source>
</evidence>